<feature type="compositionally biased region" description="Basic residues" evidence="1">
    <location>
        <begin position="445"/>
        <end position="454"/>
    </location>
</feature>
<feature type="region of interest" description="Disordered" evidence="1">
    <location>
        <begin position="127"/>
        <end position="157"/>
    </location>
</feature>
<comment type="caution">
    <text evidence="2">The sequence shown here is derived from an EMBL/GenBank/DDBJ whole genome shotgun (WGS) entry which is preliminary data.</text>
</comment>
<feature type="compositionally biased region" description="Polar residues" evidence="1">
    <location>
        <begin position="70"/>
        <end position="87"/>
    </location>
</feature>
<evidence type="ECO:0000256" key="1">
    <source>
        <dbReference type="SAM" id="MobiDB-lite"/>
    </source>
</evidence>
<feature type="compositionally biased region" description="Basic and acidic residues" evidence="1">
    <location>
        <begin position="49"/>
        <end position="68"/>
    </location>
</feature>
<name>A0A8J2RHJ4_9CRUS</name>
<feature type="compositionally biased region" description="Polar residues" evidence="1">
    <location>
        <begin position="130"/>
        <end position="139"/>
    </location>
</feature>
<evidence type="ECO:0000313" key="2">
    <source>
        <dbReference type="EMBL" id="CAH0099645.1"/>
    </source>
</evidence>
<feature type="compositionally biased region" description="Basic and acidic residues" evidence="1">
    <location>
        <begin position="1"/>
        <end position="14"/>
    </location>
</feature>
<accession>A0A8J2RHJ4</accession>
<dbReference type="EMBL" id="CAKKLH010000023">
    <property type="protein sequence ID" value="CAH0099645.1"/>
    <property type="molecule type" value="Genomic_DNA"/>
</dbReference>
<reference evidence="2" key="1">
    <citation type="submission" date="2021-11" db="EMBL/GenBank/DDBJ databases">
        <authorList>
            <person name="Schell T."/>
        </authorList>
    </citation>
    <scope>NUCLEOTIDE SEQUENCE</scope>
    <source>
        <strain evidence="2">M5</strain>
    </source>
</reference>
<feature type="region of interest" description="Disordered" evidence="1">
    <location>
        <begin position="430"/>
        <end position="463"/>
    </location>
</feature>
<proteinExistence type="predicted"/>
<sequence length="672" mass="75387">MSKRRAEASFDKGRSNSNDSLADLGLLTSQKKRQRTKVAAKSSPKLNSHHTDRDGCSNESRADPRKGENLNPSDENSGSNTNLTNPDANLMDNDEALASLFGKERQQELCQQNERSKAMSKRFEIEFPKQQENSSSITNIDEEDSGIKAEKQHQYKSTSPGTLSLIQNIAESPQIYSVLPTGTKLTLIEQSDQNSSDSESGDLVIYLKKKDVTSASVEKKVKTQKTRKPYGRPTRGQLSILDRHLMELLAPFRVLHQGRKQITYHPGDVRRLSIITGATLLLLRITDLSLPDDLSGLPKLFRETSRIAIELSRNGLHPGSPVEPFPPNMVLLTGLRGLLVESTRVDPYPEDFDEGDPIIDEQLMTIMKSFFGGWARPIFVLFALNGLVPAKTNENPNMGDPEAAEIFMNVDNLPNGIIPCSSGAGDVNIGDGDEKAGGATERTPKRSTRIKTPAKLKSSPRDVQRTWTEGDKGKLLSVLENDGFDGDFPNLAKRLSHRSPESLRYLVEYLLSERVTMEWEAEVDSKIDNLYGTYQSILNENFQLVLTLISLYGRFPNPSEVGGIEYSKIYSYVASLMRGQIPQNVGMATKKKLFQVFSRFRGEVIASQEIYNFPGSFEIKSKSKFEENQFLFERRSEIWSEEEMRARSIIESGDLQEIKLFFRSHAVLNPFF</sequence>
<dbReference type="Proteomes" id="UP000789390">
    <property type="component" value="Unassembled WGS sequence"/>
</dbReference>
<feature type="region of interest" description="Disordered" evidence="1">
    <location>
        <begin position="1"/>
        <end position="90"/>
    </location>
</feature>
<keyword evidence="3" id="KW-1185">Reference proteome</keyword>
<dbReference type="AlphaFoldDB" id="A0A8J2RHJ4"/>
<evidence type="ECO:0000313" key="3">
    <source>
        <dbReference type="Proteomes" id="UP000789390"/>
    </source>
</evidence>
<gene>
    <name evidence="2" type="ORF">DGAL_LOCUS1793</name>
</gene>
<organism evidence="2 3">
    <name type="scientific">Daphnia galeata</name>
    <dbReference type="NCBI Taxonomy" id="27404"/>
    <lineage>
        <taxon>Eukaryota</taxon>
        <taxon>Metazoa</taxon>
        <taxon>Ecdysozoa</taxon>
        <taxon>Arthropoda</taxon>
        <taxon>Crustacea</taxon>
        <taxon>Branchiopoda</taxon>
        <taxon>Diplostraca</taxon>
        <taxon>Cladocera</taxon>
        <taxon>Anomopoda</taxon>
        <taxon>Daphniidae</taxon>
        <taxon>Daphnia</taxon>
    </lineage>
</organism>
<protein>
    <submittedName>
        <fullName evidence="2">Uncharacterized protein</fullName>
    </submittedName>
</protein>
<dbReference type="OrthoDB" id="6383681at2759"/>